<feature type="region of interest" description="Disordered" evidence="1">
    <location>
        <begin position="1"/>
        <end position="83"/>
    </location>
</feature>
<dbReference type="EMBL" id="CDMZ01005453">
    <property type="protein sequence ID" value="CEM52965.1"/>
    <property type="molecule type" value="Genomic_DNA"/>
</dbReference>
<sequence length="119" mass="13308">MLTPNSSISTLQPDFHSSNFLFRRDSSIYHKDGEEDKGMETRKEGIGRDKIEEIGSGGEERTMQERKRRGEMLSTTRSQQAVGRRLQSIETAADVELLSVTPTEGEGETDGKLNMSKAE</sequence>
<dbReference type="VEuPathDB" id="CryptoDB:Cvel_11637"/>
<feature type="region of interest" description="Disordered" evidence="1">
    <location>
        <begin position="97"/>
        <end position="119"/>
    </location>
</feature>
<reference evidence="2" key="1">
    <citation type="submission" date="2014-11" db="EMBL/GenBank/DDBJ databases">
        <authorList>
            <person name="Otto D Thomas"/>
            <person name="Naeem Raeece"/>
        </authorList>
    </citation>
    <scope>NUCLEOTIDE SEQUENCE</scope>
</reference>
<gene>
    <name evidence="2" type="ORF">Cvel_11637</name>
</gene>
<organism evidence="2">
    <name type="scientific">Chromera velia CCMP2878</name>
    <dbReference type="NCBI Taxonomy" id="1169474"/>
    <lineage>
        <taxon>Eukaryota</taxon>
        <taxon>Sar</taxon>
        <taxon>Alveolata</taxon>
        <taxon>Colpodellida</taxon>
        <taxon>Chromeraceae</taxon>
        <taxon>Chromera</taxon>
    </lineage>
</organism>
<evidence type="ECO:0000313" key="2">
    <source>
        <dbReference type="EMBL" id="CEM52965.1"/>
    </source>
</evidence>
<feature type="compositionally biased region" description="Polar residues" evidence="1">
    <location>
        <begin position="1"/>
        <end position="20"/>
    </location>
</feature>
<evidence type="ECO:0000256" key="1">
    <source>
        <dbReference type="SAM" id="MobiDB-lite"/>
    </source>
</evidence>
<dbReference type="AlphaFoldDB" id="A0A0G4I7B0"/>
<proteinExistence type="predicted"/>
<protein>
    <submittedName>
        <fullName evidence="2">Uncharacterized protein</fullName>
    </submittedName>
</protein>
<name>A0A0G4I7B0_9ALVE</name>
<accession>A0A0G4I7B0</accession>
<feature type="compositionally biased region" description="Basic and acidic residues" evidence="1">
    <location>
        <begin position="22"/>
        <end position="71"/>
    </location>
</feature>